<accession>A0A4R0IF78</accession>
<evidence type="ECO:0000313" key="1">
    <source>
        <dbReference type="EMBL" id="TCC29866.1"/>
    </source>
</evidence>
<dbReference type="EMBL" id="SJKA01000009">
    <property type="protein sequence ID" value="TCC29866.1"/>
    <property type="molecule type" value="Genomic_DNA"/>
</dbReference>
<evidence type="ECO:0000313" key="2">
    <source>
        <dbReference type="Proteomes" id="UP000292695"/>
    </source>
</evidence>
<name>A0A4R0IF78_9ACTN</name>
<dbReference type="AlphaFoldDB" id="A0A4R0IF78"/>
<proteinExistence type="predicted"/>
<gene>
    <name evidence="1" type="ORF">E0H50_25845</name>
</gene>
<organism evidence="1 2">
    <name type="scientific">Kribbella sindirgiensis</name>
    <dbReference type="NCBI Taxonomy" id="1124744"/>
    <lineage>
        <taxon>Bacteria</taxon>
        <taxon>Bacillati</taxon>
        <taxon>Actinomycetota</taxon>
        <taxon>Actinomycetes</taxon>
        <taxon>Propionibacteriales</taxon>
        <taxon>Kribbellaceae</taxon>
        <taxon>Kribbella</taxon>
    </lineage>
</organism>
<evidence type="ECO:0008006" key="3">
    <source>
        <dbReference type="Google" id="ProtNLM"/>
    </source>
</evidence>
<dbReference type="OrthoDB" id="3404294at2"/>
<keyword evidence="2" id="KW-1185">Reference proteome</keyword>
<dbReference type="Proteomes" id="UP000292695">
    <property type="component" value="Unassembled WGS sequence"/>
</dbReference>
<reference evidence="1 2" key="1">
    <citation type="submission" date="2019-02" db="EMBL/GenBank/DDBJ databases">
        <title>Kribbella capetownensis sp. nov. and Kribbella speibonae sp. nov., isolated from soil.</title>
        <authorList>
            <person name="Curtis S.M."/>
            <person name="Norton I."/>
            <person name="Everest G.J."/>
            <person name="Meyers P.R."/>
        </authorList>
    </citation>
    <scope>NUCLEOTIDE SEQUENCE [LARGE SCALE GENOMIC DNA]</scope>
    <source>
        <strain evidence="1 2">DSM 27082</strain>
    </source>
</reference>
<protein>
    <recommendedName>
        <fullName evidence="3">NTP pyrophosphohydrolase</fullName>
    </recommendedName>
</protein>
<comment type="caution">
    <text evidence="1">The sequence shown here is derived from an EMBL/GenBank/DDBJ whole genome shotgun (WGS) entry which is preliminary data.</text>
</comment>
<sequence length="145" mass="15190">MEGQTGGVDGGRSQVVVVDAANVVGSRPDGWWRDRVGAARRLLTRLTALQERLRDTDLVVVLEGAACRAVSGDGAPETGHVRVVLASGSGDDTIVSVTAEVVAQSQHPAVTVVTADRGLRQRVEPIGATTTGPRWLLDQLDALSD</sequence>